<dbReference type="Proteomes" id="UP000304953">
    <property type="component" value="Unassembled WGS sequence"/>
</dbReference>
<keyword evidence="2" id="KW-1185">Reference proteome</keyword>
<accession>A0AC61RN85</accession>
<organism evidence="1 2">
    <name type="scientific">Petralouisia muris</name>
    <dbReference type="NCBI Taxonomy" id="3032872"/>
    <lineage>
        <taxon>Bacteria</taxon>
        <taxon>Bacillati</taxon>
        <taxon>Bacillota</taxon>
        <taxon>Clostridia</taxon>
        <taxon>Lachnospirales</taxon>
        <taxon>Lachnospiraceae</taxon>
        <taxon>Petralouisia</taxon>
    </lineage>
</organism>
<evidence type="ECO:0000313" key="2">
    <source>
        <dbReference type="Proteomes" id="UP000304953"/>
    </source>
</evidence>
<dbReference type="EMBL" id="SRYA01000153">
    <property type="protein sequence ID" value="TGY86435.1"/>
    <property type="molecule type" value="Genomic_DNA"/>
</dbReference>
<proteinExistence type="predicted"/>
<name>A0AC61RN85_9FIRM</name>
<sequence>MMRAQLEAEFIKMKRKKMVLAMFCFLAAAVSLIGVYFHFASVSEPWFHSFGKFTERCMSVISMLLPFLAGMLLISQISCEYRYHTIKEILQIPISMNRLLFVKVMLNILVLFIILVLLYQ</sequence>
<protein>
    <submittedName>
        <fullName evidence="1">Uncharacterized protein</fullName>
    </submittedName>
</protein>
<gene>
    <name evidence="1" type="ORF">E5329_28230</name>
</gene>
<evidence type="ECO:0000313" key="1">
    <source>
        <dbReference type="EMBL" id="TGY86435.1"/>
    </source>
</evidence>
<reference evidence="1" key="1">
    <citation type="submission" date="2019-04" db="EMBL/GenBank/DDBJ databases">
        <title>Microbes associate with the intestines of laboratory mice.</title>
        <authorList>
            <person name="Navarre W."/>
            <person name="Wong E."/>
            <person name="Huang K."/>
            <person name="Tropini C."/>
            <person name="Ng K."/>
            <person name="Yu B."/>
        </authorList>
    </citation>
    <scope>NUCLEOTIDE SEQUENCE</scope>
    <source>
        <strain evidence="1">NM01_1-7b</strain>
    </source>
</reference>
<comment type="caution">
    <text evidence="1">The sequence shown here is derived from an EMBL/GenBank/DDBJ whole genome shotgun (WGS) entry which is preliminary data.</text>
</comment>